<keyword evidence="3 8" id="KW-0812">Transmembrane</keyword>
<sequence length="447" mass="48397">MTQAPAESPALQSALKKATRRLMPFLILLYFINYLDRTNIGFAGPGGMNEELGLTATAFGFAAGIFFFGYLLLEVPSNLALHKFGARRWIARIMVSWGIVAAAMAFVPNAGWLYVLRFLLGVAEAGFFPGIILYLTFWFPERQRARATALFMVAIPLSSAIGAPLSSALIEYTHGLFGLSGWRSMFLLEGIPAIIVGVICWFYLTDRPQDAKWLEPDEREALGAKIESEESSRHGQFHVSIRESLTKGRVWALAFVYFGIVYGLYALGFFLPTIVAGFEEQFGTSYTLMERGLIVAIPYVIGAVAMVWWSRHGDRTGERTWHVAGPAIMGGIAIPIALYLNSPFAAMVAVTVCAVGVLCALPAFWSLPTAFLAGAAAASGIALINSVGNTAGFAAPYITGWLSDLTGSQNTGLWVVGFAMIAAAIIAILLRAKPRAVQESPETSDIR</sequence>
<feature type="transmembrane region" description="Helical" evidence="8">
    <location>
        <begin position="250"/>
        <end position="271"/>
    </location>
</feature>
<protein>
    <recommendedName>
        <fullName evidence="7">Putative tartrate transporter</fullName>
    </recommendedName>
</protein>
<dbReference type="AlphaFoldDB" id="A0A7L4YPC9"/>
<comment type="function">
    <text evidence="6">Component of the tartrate utilization system and may allow entry of tartrate and tartrate dehydrogenase.</text>
</comment>
<evidence type="ECO:0000313" key="10">
    <source>
        <dbReference type="EMBL" id="QHC00970.1"/>
    </source>
</evidence>
<evidence type="ECO:0000256" key="4">
    <source>
        <dbReference type="ARBA" id="ARBA00022989"/>
    </source>
</evidence>
<keyword evidence="4 8" id="KW-1133">Transmembrane helix</keyword>
<feature type="transmembrane region" description="Helical" evidence="8">
    <location>
        <begin position="89"/>
        <end position="108"/>
    </location>
</feature>
<evidence type="ECO:0000256" key="5">
    <source>
        <dbReference type="ARBA" id="ARBA00023136"/>
    </source>
</evidence>
<evidence type="ECO:0000256" key="6">
    <source>
        <dbReference type="ARBA" id="ARBA00058119"/>
    </source>
</evidence>
<evidence type="ECO:0000256" key="8">
    <source>
        <dbReference type="SAM" id="Phobius"/>
    </source>
</evidence>
<dbReference type="Pfam" id="PF07690">
    <property type="entry name" value="MFS_1"/>
    <property type="match status" value="1"/>
</dbReference>
<feature type="transmembrane region" description="Helical" evidence="8">
    <location>
        <begin position="149"/>
        <end position="170"/>
    </location>
</feature>
<organism evidence="10 11">
    <name type="scientific">Epidermidibacterium keratini</name>
    <dbReference type="NCBI Taxonomy" id="1891644"/>
    <lineage>
        <taxon>Bacteria</taxon>
        <taxon>Bacillati</taxon>
        <taxon>Actinomycetota</taxon>
        <taxon>Actinomycetes</taxon>
        <taxon>Sporichthyales</taxon>
        <taxon>Sporichthyaceae</taxon>
        <taxon>Epidermidibacterium</taxon>
    </lineage>
</organism>
<dbReference type="OrthoDB" id="9773957at2"/>
<dbReference type="PANTHER" id="PTHR43791:SF36">
    <property type="entry name" value="TRANSPORTER, PUTATIVE (AFU_ORTHOLOGUE AFUA_6G08340)-RELATED"/>
    <property type="match status" value="1"/>
</dbReference>
<dbReference type="RefSeq" id="WP_159545979.1">
    <property type="nucleotide sequence ID" value="NZ_CP047156.1"/>
</dbReference>
<dbReference type="GO" id="GO:0005886">
    <property type="term" value="C:plasma membrane"/>
    <property type="evidence" value="ECO:0007669"/>
    <property type="project" value="UniProtKB-SubCell"/>
</dbReference>
<keyword evidence="11" id="KW-1185">Reference proteome</keyword>
<evidence type="ECO:0000313" key="11">
    <source>
        <dbReference type="Proteomes" id="UP000463857"/>
    </source>
</evidence>
<keyword evidence="2" id="KW-0813">Transport</keyword>
<feature type="transmembrane region" description="Helical" evidence="8">
    <location>
        <begin position="372"/>
        <end position="399"/>
    </location>
</feature>
<proteinExistence type="predicted"/>
<evidence type="ECO:0000259" key="9">
    <source>
        <dbReference type="PROSITE" id="PS50850"/>
    </source>
</evidence>
<evidence type="ECO:0000256" key="3">
    <source>
        <dbReference type="ARBA" id="ARBA00022692"/>
    </source>
</evidence>
<dbReference type="CDD" id="cd17319">
    <property type="entry name" value="MFS_ExuT_GudP_like"/>
    <property type="match status" value="1"/>
</dbReference>
<feature type="transmembrane region" description="Helical" evidence="8">
    <location>
        <begin position="52"/>
        <end position="73"/>
    </location>
</feature>
<dbReference type="InterPro" id="IPR020846">
    <property type="entry name" value="MFS_dom"/>
</dbReference>
<keyword evidence="5 8" id="KW-0472">Membrane</keyword>
<feature type="transmembrane region" description="Helical" evidence="8">
    <location>
        <begin position="22"/>
        <end position="40"/>
    </location>
</feature>
<comment type="subcellular location">
    <subcellularLocation>
        <location evidence="1">Cell membrane</location>
        <topology evidence="1">Multi-pass membrane protein</topology>
    </subcellularLocation>
</comment>
<evidence type="ECO:0000256" key="2">
    <source>
        <dbReference type="ARBA" id="ARBA00022448"/>
    </source>
</evidence>
<dbReference type="FunFam" id="1.20.1250.20:FF:000018">
    <property type="entry name" value="MFS transporter permease"/>
    <property type="match status" value="1"/>
</dbReference>
<dbReference type="PANTHER" id="PTHR43791">
    <property type="entry name" value="PERMEASE-RELATED"/>
    <property type="match status" value="1"/>
</dbReference>
<evidence type="ECO:0000256" key="7">
    <source>
        <dbReference type="ARBA" id="ARBA00074139"/>
    </source>
</evidence>
<name>A0A7L4YPC9_9ACTN</name>
<feature type="transmembrane region" description="Helical" evidence="8">
    <location>
        <begin position="182"/>
        <end position="204"/>
    </location>
</feature>
<dbReference type="Gene3D" id="1.20.1250.20">
    <property type="entry name" value="MFS general substrate transporter like domains"/>
    <property type="match status" value="2"/>
</dbReference>
<dbReference type="InParanoid" id="A0A7L4YPC9"/>
<dbReference type="GO" id="GO:0022857">
    <property type="term" value="F:transmembrane transporter activity"/>
    <property type="evidence" value="ECO:0007669"/>
    <property type="project" value="InterPro"/>
</dbReference>
<accession>A0A7L4YPC9</accession>
<dbReference type="InterPro" id="IPR036259">
    <property type="entry name" value="MFS_trans_sf"/>
</dbReference>
<dbReference type="PROSITE" id="PS50850">
    <property type="entry name" value="MFS"/>
    <property type="match status" value="1"/>
</dbReference>
<dbReference type="FunFam" id="1.20.1250.20:FF:000126">
    <property type="entry name" value="MFS transporter permease"/>
    <property type="match status" value="1"/>
</dbReference>
<feature type="transmembrane region" description="Helical" evidence="8">
    <location>
        <begin position="321"/>
        <end position="340"/>
    </location>
</feature>
<reference evidence="10 11" key="1">
    <citation type="journal article" date="2018" name="Int. J. Syst. Evol. Microbiol.">
        <title>Epidermidibacterium keratini gen. nov., sp. nov., a member of the family Sporichthyaceae, isolated from keratin epidermis.</title>
        <authorList>
            <person name="Lee D.G."/>
            <person name="Trujillo M.E."/>
            <person name="Kang S."/>
            <person name="Nam J.J."/>
            <person name="Kim Y.J."/>
        </authorList>
    </citation>
    <scope>NUCLEOTIDE SEQUENCE [LARGE SCALE GENOMIC DNA]</scope>
    <source>
        <strain evidence="10 11">EPI-7</strain>
    </source>
</reference>
<feature type="transmembrane region" description="Helical" evidence="8">
    <location>
        <begin position="114"/>
        <end position="137"/>
    </location>
</feature>
<feature type="transmembrane region" description="Helical" evidence="8">
    <location>
        <begin position="411"/>
        <end position="430"/>
    </location>
</feature>
<feature type="domain" description="Major facilitator superfamily (MFS) profile" evidence="9">
    <location>
        <begin position="22"/>
        <end position="435"/>
    </location>
</feature>
<dbReference type="EMBL" id="CP047156">
    <property type="protein sequence ID" value="QHC00970.1"/>
    <property type="molecule type" value="Genomic_DNA"/>
</dbReference>
<dbReference type="FunCoup" id="A0A7L4YPC9">
    <property type="interactions" value="125"/>
</dbReference>
<dbReference type="KEGG" id="eke:EK0264_12190"/>
<dbReference type="SUPFAM" id="SSF103473">
    <property type="entry name" value="MFS general substrate transporter"/>
    <property type="match status" value="1"/>
</dbReference>
<feature type="transmembrane region" description="Helical" evidence="8">
    <location>
        <begin position="291"/>
        <end position="309"/>
    </location>
</feature>
<feature type="transmembrane region" description="Helical" evidence="8">
    <location>
        <begin position="346"/>
        <end position="365"/>
    </location>
</feature>
<dbReference type="InterPro" id="IPR011701">
    <property type="entry name" value="MFS"/>
</dbReference>
<gene>
    <name evidence="10" type="ORF">EK0264_12190</name>
</gene>
<dbReference type="Proteomes" id="UP000463857">
    <property type="component" value="Chromosome"/>
</dbReference>
<evidence type="ECO:0000256" key="1">
    <source>
        <dbReference type="ARBA" id="ARBA00004651"/>
    </source>
</evidence>